<proteinExistence type="predicted"/>
<dbReference type="EMBL" id="SZPQ01000013">
    <property type="protein sequence ID" value="TKI06398.1"/>
    <property type="molecule type" value="Genomic_DNA"/>
</dbReference>
<evidence type="ECO:0000313" key="1">
    <source>
        <dbReference type="EMBL" id="TKI06398.1"/>
    </source>
</evidence>
<comment type="caution">
    <text evidence="1">The sequence shown here is derived from an EMBL/GenBank/DDBJ whole genome shotgun (WGS) entry which is preliminary data.</text>
</comment>
<sequence length="113" mass="12562">MPKPPAERKAAQRARAAAAGIHAVEIHLSDSELEMLRCNCALRRPGREPYSADEYLEMLLLQDNAALELQMAQLSKRRCGKCGDPLTITQCCHDGDSQCWVTRGWHETALKAS</sequence>
<protein>
    <submittedName>
        <fullName evidence="1">Uncharacterized protein</fullName>
    </submittedName>
</protein>
<gene>
    <name evidence="1" type="ORF">FCN80_10235</name>
</gene>
<organism evidence="1 2">
    <name type="scientific">Martelella alba</name>
    <dbReference type="NCBI Taxonomy" id="2590451"/>
    <lineage>
        <taxon>Bacteria</taxon>
        <taxon>Pseudomonadati</taxon>
        <taxon>Pseudomonadota</taxon>
        <taxon>Alphaproteobacteria</taxon>
        <taxon>Hyphomicrobiales</taxon>
        <taxon>Aurantimonadaceae</taxon>
        <taxon>Martelella</taxon>
    </lineage>
</organism>
<keyword evidence="2" id="KW-1185">Reference proteome</keyword>
<evidence type="ECO:0000313" key="2">
    <source>
        <dbReference type="Proteomes" id="UP000305202"/>
    </source>
</evidence>
<reference evidence="1 2" key="1">
    <citation type="submission" date="2019-04" db="EMBL/GenBank/DDBJ databases">
        <authorList>
            <person name="Li M."/>
            <person name="Gao C."/>
        </authorList>
    </citation>
    <scope>NUCLEOTIDE SEQUENCE [LARGE SCALE GENOMIC DNA]</scope>
    <source>
        <strain evidence="1 2">BGMRC 2031</strain>
    </source>
</reference>
<name>A0ABY2SLJ5_9HYPH</name>
<dbReference type="Proteomes" id="UP000305202">
    <property type="component" value="Unassembled WGS sequence"/>
</dbReference>
<accession>A0ABY2SLJ5</accession>